<proteinExistence type="predicted"/>
<protein>
    <recommendedName>
        <fullName evidence="3">Serine hydrolase</fullName>
    </recommendedName>
</protein>
<gene>
    <name evidence="1" type="ORF">KOI35_36020</name>
</gene>
<evidence type="ECO:0008006" key="3">
    <source>
        <dbReference type="Google" id="ProtNLM"/>
    </source>
</evidence>
<name>A0ABS5YZQ9_9ACTN</name>
<dbReference type="SUPFAM" id="SSF56601">
    <property type="entry name" value="beta-lactamase/transpeptidase-like"/>
    <property type="match status" value="1"/>
</dbReference>
<dbReference type="EMBL" id="JAHKKG010000013">
    <property type="protein sequence ID" value="MBU2668932.1"/>
    <property type="molecule type" value="Genomic_DNA"/>
</dbReference>
<dbReference type="Gene3D" id="3.40.710.10">
    <property type="entry name" value="DD-peptidase/beta-lactamase superfamily"/>
    <property type="match status" value="1"/>
</dbReference>
<dbReference type="RefSeq" id="WP_215793182.1">
    <property type="nucleotide sequence ID" value="NZ_JAHKKG010000013.1"/>
</dbReference>
<dbReference type="InterPro" id="IPR012338">
    <property type="entry name" value="Beta-lactam/transpept-like"/>
</dbReference>
<evidence type="ECO:0000313" key="1">
    <source>
        <dbReference type="EMBL" id="MBU2668932.1"/>
    </source>
</evidence>
<evidence type="ECO:0000313" key="2">
    <source>
        <dbReference type="Proteomes" id="UP001519654"/>
    </source>
</evidence>
<dbReference type="Proteomes" id="UP001519654">
    <property type="component" value="Unassembled WGS sequence"/>
</dbReference>
<accession>A0ABS5YZQ9</accession>
<sequence>MDREVIERPEAARLTSIPKDFHSGAVAVFDRQFWSYAESVNVRKKFRSASVIKLLIAIEYLRHAKYEKSPATLGRLRDMLALSHDGHASDFWRRIGRQAALPGLKSLMGLKDISLDPTHDTPWWGYTIVSAYDIVQIYRYLEDQMHIGWRVWIRAAMASAPTIAADGFDQSFGIPDAFQGKWPIKQGWMGKSKLSDLPKPPPRDVDFVHRTLHTTGLVGPANRNIVVVLTVHKDTTGSVTAAGLVTKLTRSLTVPGAIRR</sequence>
<reference evidence="1 2" key="1">
    <citation type="submission" date="2021-06" db="EMBL/GenBank/DDBJ databases">
        <title>Actinoplanes lichenicola sp. nov., and Actinoplanes ovalisporus sp. nov., isolated from lichen in Thailand.</title>
        <authorList>
            <person name="Saeng-In P."/>
            <person name="Kanchanasin P."/>
            <person name="Yuki M."/>
            <person name="Kudo T."/>
            <person name="Ohkuma M."/>
            <person name="Phongsopitanun W."/>
            <person name="Tanasupawat S."/>
        </authorList>
    </citation>
    <scope>NUCLEOTIDE SEQUENCE [LARGE SCALE GENOMIC DNA]</scope>
    <source>
        <strain evidence="1 2">NBRC 110975</strain>
    </source>
</reference>
<organism evidence="1 2">
    <name type="scientific">Paractinoplanes bogorensis</name>
    <dbReference type="NCBI Taxonomy" id="1610840"/>
    <lineage>
        <taxon>Bacteria</taxon>
        <taxon>Bacillati</taxon>
        <taxon>Actinomycetota</taxon>
        <taxon>Actinomycetes</taxon>
        <taxon>Micromonosporales</taxon>
        <taxon>Micromonosporaceae</taxon>
        <taxon>Paractinoplanes</taxon>
    </lineage>
</organism>
<comment type="caution">
    <text evidence="1">The sequence shown here is derived from an EMBL/GenBank/DDBJ whole genome shotgun (WGS) entry which is preliminary data.</text>
</comment>
<keyword evidence="2" id="KW-1185">Reference proteome</keyword>